<organism evidence="1 2">
    <name type="scientific">Araneus ventricosus</name>
    <name type="common">Orbweaver spider</name>
    <name type="synonym">Epeira ventricosa</name>
    <dbReference type="NCBI Taxonomy" id="182803"/>
    <lineage>
        <taxon>Eukaryota</taxon>
        <taxon>Metazoa</taxon>
        <taxon>Ecdysozoa</taxon>
        <taxon>Arthropoda</taxon>
        <taxon>Chelicerata</taxon>
        <taxon>Arachnida</taxon>
        <taxon>Araneae</taxon>
        <taxon>Araneomorphae</taxon>
        <taxon>Entelegynae</taxon>
        <taxon>Araneoidea</taxon>
        <taxon>Araneidae</taxon>
        <taxon>Araneus</taxon>
    </lineage>
</organism>
<protein>
    <submittedName>
        <fullName evidence="1">Uncharacterized protein</fullName>
    </submittedName>
</protein>
<name>A0A4Y2W591_ARAVE</name>
<dbReference type="EMBL" id="BGPR01054330">
    <property type="protein sequence ID" value="GBO31117.1"/>
    <property type="molecule type" value="Genomic_DNA"/>
</dbReference>
<reference evidence="1 2" key="1">
    <citation type="journal article" date="2019" name="Sci. Rep.">
        <title>Orb-weaving spider Araneus ventricosus genome elucidates the spidroin gene catalogue.</title>
        <authorList>
            <person name="Kono N."/>
            <person name="Nakamura H."/>
            <person name="Ohtoshi R."/>
            <person name="Moran D.A.P."/>
            <person name="Shinohara A."/>
            <person name="Yoshida Y."/>
            <person name="Fujiwara M."/>
            <person name="Mori M."/>
            <person name="Tomita M."/>
            <person name="Arakawa K."/>
        </authorList>
    </citation>
    <scope>NUCLEOTIDE SEQUENCE [LARGE SCALE GENOMIC DNA]</scope>
</reference>
<sequence length="187" mass="21730">MPTERRAKTHILRQKDTNLEITIKTSKVTAWWRKLLPVTAHLRLRSARSVEAQKTLGDNFLGTNPFFSVFVALRAKSNKRVPPGTAISWKERRLLKPSQGLLQPTSQLRPFPFGEWDFKCALANLSRQERGDNDHQTLMIRPPRTARPSPSHLDTIIRSLSKFTYHRVRVSRNKEIIWVNPFKKQNI</sequence>
<keyword evidence="2" id="KW-1185">Reference proteome</keyword>
<dbReference type="Proteomes" id="UP000499080">
    <property type="component" value="Unassembled WGS sequence"/>
</dbReference>
<evidence type="ECO:0000313" key="2">
    <source>
        <dbReference type="Proteomes" id="UP000499080"/>
    </source>
</evidence>
<accession>A0A4Y2W591</accession>
<comment type="caution">
    <text evidence="1">The sequence shown here is derived from an EMBL/GenBank/DDBJ whole genome shotgun (WGS) entry which is preliminary data.</text>
</comment>
<dbReference type="AlphaFoldDB" id="A0A4Y2W591"/>
<evidence type="ECO:0000313" key="1">
    <source>
        <dbReference type="EMBL" id="GBO31117.1"/>
    </source>
</evidence>
<gene>
    <name evidence="1" type="ORF">AVEN_67131_1</name>
</gene>
<proteinExistence type="predicted"/>